<dbReference type="GO" id="GO:0070976">
    <property type="term" value="F:TIR domain binding"/>
    <property type="evidence" value="ECO:0007669"/>
    <property type="project" value="InterPro"/>
</dbReference>
<dbReference type="Proteomes" id="UP000801492">
    <property type="component" value="Unassembled WGS sequence"/>
</dbReference>
<gene>
    <name evidence="7" type="ORF">ILUMI_01531</name>
</gene>
<keyword evidence="2" id="KW-0963">Cytoplasm</keyword>
<protein>
    <recommendedName>
        <fullName evidence="9">Myeloid differentiation primary response protein MyD88</fullName>
    </recommendedName>
</protein>
<dbReference type="SUPFAM" id="SSF47986">
    <property type="entry name" value="DEATH domain"/>
    <property type="match status" value="1"/>
</dbReference>
<evidence type="ECO:0000256" key="2">
    <source>
        <dbReference type="ARBA" id="ARBA00022490"/>
    </source>
</evidence>
<dbReference type="GO" id="GO:0043123">
    <property type="term" value="P:positive regulation of canonical NF-kappaB signal transduction"/>
    <property type="evidence" value="ECO:0007669"/>
    <property type="project" value="InterPro"/>
</dbReference>
<dbReference type="Pfam" id="PF13676">
    <property type="entry name" value="TIR_2"/>
    <property type="match status" value="1"/>
</dbReference>
<organism evidence="7 8">
    <name type="scientific">Ignelater luminosus</name>
    <name type="common">Cucubano</name>
    <name type="synonym">Pyrophorus luminosus</name>
    <dbReference type="NCBI Taxonomy" id="2038154"/>
    <lineage>
        <taxon>Eukaryota</taxon>
        <taxon>Metazoa</taxon>
        <taxon>Ecdysozoa</taxon>
        <taxon>Arthropoda</taxon>
        <taxon>Hexapoda</taxon>
        <taxon>Insecta</taxon>
        <taxon>Pterygota</taxon>
        <taxon>Neoptera</taxon>
        <taxon>Endopterygota</taxon>
        <taxon>Coleoptera</taxon>
        <taxon>Polyphaga</taxon>
        <taxon>Elateriformia</taxon>
        <taxon>Elateroidea</taxon>
        <taxon>Elateridae</taxon>
        <taxon>Agrypninae</taxon>
        <taxon>Pyrophorini</taxon>
        <taxon>Ignelater</taxon>
    </lineage>
</organism>
<dbReference type="Pfam" id="PF00531">
    <property type="entry name" value="Death"/>
    <property type="match status" value="1"/>
</dbReference>
<name>A0A8K0GK64_IGNLU</name>
<dbReference type="AlphaFoldDB" id="A0A8K0GK64"/>
<proteinExistence type="predicted"/>
<dbReference type="GO" id="GO:0045087">
    <property type="term" value="P:innate immune response"/>
    <property type="evidence" value="ECO:0007669"/>
    <property type="project" value="TreeGrafter"/>
</dbReference>
<evidence type="ECO:0000256" key="1">
    <source>
        <dbReference type="ARBA" id="ARBA00004496"/>
    </source>
</evidence>
<keyword evidence="8" id="KW-1185">Reference proteome</keyword>
<dbReference type="PANTHER" id="PTHR15079:SF3">
    <property type="entry name" value="MYELOID DIFFERENTIATION PRIMARY RESPONSE PROTEIN MYD88"/>
    <property type="match status" value="1"/>
</dbReference>
<dbReference type="GO" id="GO:0050830">
    <property type="term" value="P:defense response to Gram-positive bacterium"/>
    <property type="evidence" value="ECO:0007669"/>
    <property type="project" value="TreeGrafter"/>
</dbReference>
<dbReference type="Gene3D" id="1.10.533.10">
    <property type="entry name" value="Death Domain, Fas"/>
    <property type="match status" value="1"/>
</dbReference>
<comment type="subcellular location">
    <subcellularLocation>
        <location evidence="1">Cytoplasm</location>
    </subcellularLocation>
</comment>
<dbReference type="GO" id="GO:0034142">
    <property type="term" value="P:toll-like receptor 4 signaling pathway"/>
    <property type="evidence" value="ECO:0007669"/>
    <property type="project" value="TreeGrafter"/>
</dbReference>
<dbReference type="InterPro" id="IPR017281">
    <property type="entry name" value="Myelin_different_resp_MyD88"/>
</dbReference>
<dbReference type="GO" id="GO:0035325">
    <property type="term" value="F:Toll-like receptor binding"/>
    <property type="evidence" value="ECO:0007669"/>
    <property type="project" value="TreeGrafter"/>
</dbReference>
<dbReference type="SMART" id="SM00255">
    <property type="entry name" value="TIR"/>
    <property type="match status" value="1"/>
</dbReference>
<feature type="domain" description="TIR" evidence="6">
    <location>
        <begin position="158"/>
        <end position="288"/>
    </location>
</feature>
<feature type="compositionally biased region" description="Polar residues" evidence="4">
    <location>
        <begin position="293"/>
        <end position="309"/>
    </location>
</feature>
<dbReference type="PROSITE" id="PS50104">
    <property type="entry name" value="TIR"/>
    <property type="match status" value="1"/>
</dbReference>
<evidence type="ECO:0000256" key="3">
    <source>
        <dbReference type="ARBA" id="ARBA00023198"/>
    </source>
</evidence>
<dbReference type="GO" id="GO:0002755">
    <property type="term" value="P:MyD88-dependent toll-like receptor signaling pathway"/>
    <property type="evidence" value="ECO:0007669"/>
    <property type="project" value="InterPro"/>
</dbReference>
<dbReference type="InterPro" id="IPR000157">
    <property type="entry name" value="TIR_dom"/>
</dbReference>
<accession>A0A8K0GK64</accession>
<evidence type="ECO:0000256" key="4">
    <source>
        <dbReference type="SAM" id="MobiDB-lite"/>
    </source>
</evidence>
<sequence length="423" mass="48608">MDSERFPTNGSADTDIYDTSIQALRPRTKNLISTLLNPPKIFLSETGLSRDWHGLAQLVGIGGEHVPHLQCGSDPTNKILTLWIKESEENATIKKLLMHLEQLDRFDIIDDIKTSIDEDIKMFEQNKTATPVCIETPPEYFILTHDDLKRYEQGLGPQLYDAFILFADDDIVFATELIEYLEKHYKLKVCVKDRDLVPGVFEHESVIKLIAERCNRLVAVFSPSFFASSSNKFFLSFAQSLGIEQRRRKIIPCLDNYCKVPPEYSCYFMLNRGRTDFSNFWERLRDAIKAPSNPLQTQNIHRSASQKISPISLKNDVQQPLEQYESNSLKPKKEGVKFNSMMNLKYSENDNVQLDQNLNSNTNASSLTNISLENKKRKSKLNWLKKMLPRKATKYSSSVIEEVPKHKDGFFARSDKRKVALVN</sequence>
<dbReference type="SMART" id="SM00005">
    <property type="entry name" value="DEATH"/>
    <property type="match status" value="1"/>
</dbReference>
<evidence type="ECO:0000313" key="7">
    <source>
        <dbReference type="EMBL" id="KAF2904647.1"/>
    </source>
</evidence>
<dbReference type="PANTHER" id="PTHR15079">
    <property type="entry name" value="MYD88"/>
    <property type="match status" value="1"/>
</dbReference>
<evidence type="ECO:0000259" key="5">
    <source>
        <dbReference type="PROSITE" id="PS50017"/>
    </source>
</evidence>
<comment type="caution">
    <text evidence="7">The sequence shown here is derived from an EMBL/GenBank/DDBJ whole genome shotgun (WGS) entry which is preliminary data.</text>
</comment>
<evidence type="ECO:0000259" key="6">
    <source>
        <dbReference type="PROSITE" id="PS50104"/>
    </source>
</evidence>
<dbReference type="PROSITE" id="PS50017">
    <property type="entry name" value="DEATH_DOMAIN"/>
    <property type="match status" value="1"/>
</dbReference>
<dbReference type="Gene3D" id="3.40.50.10140">
    <property type="entry name" value="Toll/interleukin-1 receptor homology (TIR) domain"/>
    <property type="match status" value="1"/>
</dbReference>
<dbReference type="EMBL" id="VTPC01000718">
    <property type="protein sequence ID" value="KAF2904647.1"/>
    <property type="molecule type" value="Genomic_DNA"/>
</dbReference>
<dbReference type="InterPro" id="IPR035897">
    <property type="entry name" value="Toll_tir_struct_dom_sf"/>
</dbReference>
<evidence type="ECO:0008006" key="9">
    <source>
        <dbReference type="Google" id="ProtNLM"/>
    </source>
</evidence>
<dbReference type="InterPro" id="IPR011029">
    <property type="entry name" value="DEATH-like_dom_sf"/>
</dbReference>
<dbReference type="GO" id="GO:0005737">
    <property type="term" value="C:cytoplasm"/>
    <property type="evidence" value="ECO:0007669"/>
    <property type="project" value="UniProtKB-SubCell"/>
</dbReference>
<evidence type="ECO:0000313" key="8">
    <source>
        <dbReference type="Proteomes" id="UP000801492"/>
    </source>
</evidence>
<dbReference type="InterPro" id="IPR000488">
    <property type="entry name" value="Death_dom"/>
</dbReference>
<reference evidence="7" key="1">
    <citation type="submission" date="2019-08" db="EMBL/GenBank/DDBJ databases">
        <title>The genome of the North American firefly Photinus pyralis.</title>
        <authorList>
            <consortium name="Photinus pyralis genome working group"/>
            <person name="Fallon T.R."/>
            <person name="Sander Lower S.E."/>
            <person name="Weng J.-K."/>
        </authorList>
    </citation>
    <scope>NUCLEOTIDE SEQUENCE</scope>
    <source>
        <strain evidence="7">TRF0915ILg1</strain>
        <tissue evidence="7">Whole body</tissue>
    </source>
</reference>
<dbReference type="GO" id="GO:0008063">
    <property type="term" value="P:Toll signaling pathway"/>
    <property type="evidence" value="ECO:0007669"/>
    <property type="project" value="TreeGrafter"/>
</dbReference>
<dbReference type="SUPFAM" id="SSF52200">
    <property type="entry name" value="Toll/Interleukin receptor TIR domain"/>
    <property type="match status" value="1"/>
</dbReference>
<dbReference type="OrthoDB" id="10037120at2759"/>
<keyword evidence="3" id="KW-0395">Inflammatory response</keyword>
<dbReference type="GO" id="GO:0005886">
    <property type="term" value="C:plasma membrane"/>
    <property type="evidence" value="ECO:0007669"/>
    <property type="project" value="TreeGrafter"/>
</dbReference>
<feature type="domain" description="Death" evidence="5">
    <location>
        <begin position="51"/>
        <end position="116"/>
    </location>
</feature>
<feature type="region of interest" description="Disordered" evidence="4">
    <location>
        <begin position="292"/>
        <end position="312"/>
    </location>
</feature>